<evidence type="ECO:0000256" key="1">
    <source>
        <dbReference type="SAM" id="MobiDB-lite"/>
    </source>
</evidence>
<evidence type="ECO:0008006" key="5">
    <source>
        <dbReference type="Google" id="ProtNLM"/>
    </source>
</evidence>
<evidence type="ECO:0000256" key="2">
    <source>
        <dbReference type="SAM" id="SignalP"/>
    </source>
</evidence>
<dbReference type="EMBL" id="LT629791">
    <property type="protein sequence ID" value="SDU30441.1"/>
    <property type="molecule type" value="Genomic_DNA"/>
</dbReference>
<accession>A0A1H2HEV1</accession>
<sequence length="256" mass="24761">MISSSKRSAVAAALVLSAGVLAGCGGGDDAEAGDESSATPAWESTPAGAAPTDAETPATEATDGGTEEPAAPGGAAESGEAPADPPAGGTEGDAAGDAAGAPDDGGDGGDQPPPDPDDAEDPPAADPIAQPVDACTLGVEAIVGVLGANPTSEDTSEATEFGPGCSWTGSTGHELIVDISTFDDWVSAADMLGGDTEDIADLGTEAWASLSAPSNLQVAWRRDDVSVTLAASLDSGGDTLVDVARIIDAALLAAGY</sequence>
<keyword evidence="4" id="KW-1185">Reference proteome</keyword>
<evidence type="ECO:0000313" key="4">
    <source>
        <dbReference type="Proteomes" id="UP000182977"/>
    </source>
</evidence>
<dbReference type="AlphaFoldDB" id="A0A1H2HEV1"/>
<name>A0A1H2HEV1_9ACTN</name>
<dbReference type="OrthoDB" id="5197764at2"/>
<dbReference type="RefSeq" id="WP_046767091.1">
    <property type="nucleotide sequence ID" value="NZ_KQ061220.1"/>
</dbReference>
<protein>
    <recommendedName>
        <fullName evidence="5">DUF3558 domain-containing protein</fullName>
    </recommendedName>
</protein>
<dbReference type="PROSITE" id="PS51257">
    <property type="entry name" value="PROKAR_LIPOPROTEIN"/>
    <property type="match status" value="1"/>
</dbReference>
<feature type="chain" id="PRO_5039574284" description="DUF3558 domain-containing protein" evidence="2">
    <location>
        <begin position="23"/>
        <end position="256"/>
    </location>
</feature>
<feature type="signal peptide" evidence="2">
    <location>
        <begin position="1"/>
        <end position="22"/>
    </location>
</feature>
<feature type="region of interest" description="Disordered" evidence="1">
    <location>
        <begin position="21"/>
        <end position="129"/>
    </location>
</feature>
<proteinExistence type="predicted"/>
<reference evidence="4" key="1">
    <citation type="submission" date="2016-10" db="EMBL/GenBank/DDBJ databases">
        <authorList>
            <person name="Varghese N."/>
            <person name="Submissions S."/>
        </authorList>
    </citation>
    <scope>NUCLEOTIDE SEQUENCE [LARGE SCALE GENOMIC DNA]</scope>
    <source>
        <strain evidence="4">DSM 45079</strain>
    </source>
</reference>
<evidence type="ECO:0000313" key="3">
    <source>
        <dbReference type="EMBL" id="SDU30441.1"/>
    </source>
</evidence>
<organism evidence="3 4">
    <name type="scientific">Jiangella alkaliphila</name>
    <dbReference type="NCBI Taxonomy" id="419479"/>
    <lineage>
        <taxon>Bacteria</taxon>
        <taxon>Bacillati</taxon>
        <taxon>Actinomycetota</taxon>
        <taxon>Actinomycetes</taxon>
        <taxon>Jiangellales</taxon>
        <taxon>Jiangellaceae</taxon>
        <taxon>Jiangella</taxon>
    </lineage>
</organism>
<keyword evidence="2" id="KW-0732">Signal</keyword>
<dbReference type="Proteomes" id="UP000182977">
    <property type="component" value="Chromosome I"/>
</dbReference>
<feature type="compositionally biased region" description="Low complexity" evidence="1">
    <location>
        <begin position="45"/>
        <end position="102"/>
    </location>
</feature>
<gene>
    <name evidence="3" type="ORF">SAMN04488563_1005</name>
</gene>